<dbReference type="PANTHER" id="PTHR24047">
    <property type="entry name" value="FI01909P-RELATED"/>
    <property type="match status" value="1"/>
</dbReference>
<dbReference type="HOGENOM" id="CLU_1257334_0_0_1"/>
<evidence type="ECO:0000256" key="1">
    <source>
        <dbReference type="SAM" id="MobiDB-lite"/>
    </source>
</evidence>
<protein>
    <recommendedName>
        <fullName evidence="4">EGF-like domain-containing protein</fullName>
    </recommendedName>
</protein>
<dbReference type="EnsemblMetazoa" id="MESCA001658-RA">
    <property type="protein sequence ID" value="MESCA001658-PA"/>
    <property type="gene ID" value="MESCA001658"/>
</dbReference>
<evidence type="ECO:0000313" key="2">
    <source>
        <dbReference type="EnsemblMetazoa" id="MESCA001658-PA"/>
    </source>
</evidence>
<dbReference type="InterPro" id="IPR053255">
    <property type="entry name" value="EGF-like_domain"/>
</dbReference>
<accession>T1GEA0</accession>
<feature type="region of interest" description="Disordered" evidence="1">
    <location>
        <begin position="125"/>
        <end position="183"/>
    </location>
</feature>
<feature type="compositionally biased region" description="Basic and acidic residues" evidence="1">
    <location>
        <begin position="171"/>
        <end position="183"/>
    </location>
</feature>
<dbReference type="PANTHER" id="PTHR24047:SF29">
    <property type="entry name" value="EATER-RELATED"/>
    <property type="match status" value="1"/>
</dbReference>
<evidence type="ECO:0000313" key="3">
    <source>
        <dbReference type="Proteomes" id="UP000015102"/>
    </source>
</evidence>
<dbReference type="EMBL" id="CAQQ02097254">
    <property type="status" value="NOT_ANNOTATED_CDS"/>
    <property type="molecule type" value="Genomic_DNA"/>
</dbReference>
<dbReference type="AlphaFoldDB" id="T1GEA0"/>
<reference evidence="2" key="2">
    <citation type="submission" date="2015-06" db="UniProtKB">
        <authorList>
            <consortium name="EnsemblMetazoa"/>
        </authorList>
    </citation>
    <scope>IDENTIFICATION</scope>
</reference>
<keyword evidence="3" id="KW-1185">Reference proteome</keyword>
<reference evidence="3" key="1">
    <citation type="submission" date="2013-02" db="EMBL/GenBank/DDBJ databases">
        <authorList>
            <person name="Hughes D."/>
        </authorList>
    </citation>
    <scope>NUCLEOTIDE SEQUENCE</scope>
    <source>
        <strain>Durham</strain>
        <strain evidence="3">NC isolate 2 -- Noor lab</strain>
    </source>
</reference>
<dbReference type="SUPFAM" id="SSF57184">
    <property type="entry name" value="Growth factor receptor domain"/>
    <property type="match status" value="1"/>
</dbReference>
<dbReference type="Gene3D" id="2.10.25.10">
    <property type="entry name" value="Laminin"/>
    <property type="match status" value="1"/>
</dbReference>
<dbReference type="InterPro" id="IPR009030">
    <property type="entry name" value="Growth_fac_rcpt_cys_sf"/>
</dbReference>
<evidence type="ECO:0008006" key="4">
    <source>
        <dbReference type="Google" id="ProtNLM"/>
    </source>
</evidence>
<proteinExistence type="predicted"/>
<dbReference type="STRING" id="36166.T1GEA0"/>
<feature type="compositionally biased region" description="Polar residues" evidence="1">
    <location>
        <begin position="157"/>
        <end position="168"/>
    </location>
</feature>
<organism evidence="2 3">
    <name type="scientific">Megaselia scalaris</name>
    <name type="common">Humpbacked fly</name>
    <name type="synonym">Phora scalaris</name>
    <dbReference type="NCBI Taxonomy" id="36166"/>
    <lineage>
        <taxon>Eukaryota</taxon>
        <taxon>Metazoa</taxon>
        <taxon>Ecdysozoa</taxon>
        <taxon>Arthropoda</taxon>
        <taxon>Hexapoda</taxon>
        <taxon>Insecta</taxon>
        <taxon>Pterygota</taxon>
        <taxon>Neoptera</taxon>
        <taxon>Endopterygota</taxon>
        <taxon>Diptera</taxon>
        <taxon>Brachycera</taxon>
        <taxon>Muscomorpha</taxon>
        <taxon>Platypezoidea</taxon>
        <taxon>Phoridae</taxon>
        <taxon>Megaseliini</taxon>
        <taxon>Megaselia</taxon>
    </lineage>
</organism>
<dbReference type="Proteomes" id="UP000015102">
    <property type="component" value="Unassembled WGS sequence"/>
</dbReference>
<name>T1GEA0_MEGSC</name>
<sequence>MLRIIEEKPDDDVEVFDLNEPLMPIGGPYCKEECVNGFCHDGECICIVGYNKVDNGTCQPHCSMGCKNGQCTEPEICECNNGYKPSSRIFDCVPICKSGCAICVQPYTCLVEYLPKIITSTAKPMPTSGTTKAPIEPLTFPSIMKSPTRKPELKPTTIRTEPTTNPKQKSLPKEDADDSKVRIDGKNCEMQKFLETQNLTKDRKLQNIKFVQFWQFEFSD</sequence>